<dbReference type="Proteomes" id="UP001165584">
    <property type="component" value="Unassembled WGS sequence"/>
</dbReference>
<reference evidence="1" key="1">
    <citation type="submission" date="2022-08" db="EMBL/GenBank/DDBJ databases">
        <authorList>
            <person name="Deng Y."/>
            <person name="Han X.-F."/>
            <person name="Zhang Y.-Q."/>
        </authorList>
    </citation>
    <scope>NUCLEOTIDE SEQUENCE</scope>
    <source>
        <strain evidence="1">CPCC 205763</strain>
    </source>
</reference>
<evidence type="ECO:0000313" key="1">
    <source>
        <dbReference type="EMBL" id="MCS5717952.1"/>
    </source>
</evidence>
<name>A0ABT2GNZ7_9MICO</name>
<proteinExistence type="predicted"/>
<accession>A0ABT2GNZ7</accession>
<protein>
    <submittedName>
        <fullName evidence="1">Uncharacterized protein</fullName>
    </submittedName>
</protein>
<evidence type="ECO:0000313" key="2">
    <source>
        <dbReference type="Proteomes" id="UP001165584"/>
    </source>
</evidence>
<dbReference type="RefSeq" id="WP_259506589.1">
    <property type="nucleotide sequence ID" value="NZ_JANLCM010000001.1"/>
</dbReference>
<sequence length="211" mass="22850">MATPPRPRRPTRDLRFAGRIAGFGTTSGTRVVLGLWESSPFGRFADAMIEDARGHRILFAPTDEVAAFIAATYAFDEVRVLPVTRRRIEGGLALDATALSVRLRVGPVSPLGRVLRSVPPRLATHPAWLRLIDPVARTFQPGVHTAGSAGGGRREFYGVTVARTIVWAEARLDGTDLGAFAPLDPPVRFGFASAPRQPHLVDVVTTIREPV</sequence>
<dbReference type="EMBL" id="JANLCM010000001">
    <property type="protein sequence ID" value="MCS5717952.1"/>
    <property type="molecule type" value="Genomic_DNA"/>
</dbReference>
<gene>
    <name evidence="1" type="ORF">N1027_07360</name>
</gene>
<keyword evidence="2" id="KW-1185">Reference proteome</keyword>
<comment type="caution">
    <text evidence="1">The sequence shown here is derived from an EMBL/GenBank/DDBJ whole genome shotgun (WGS) entry which is preliminary data.</text>
</comment>
<organism evidence="1 2">
    <name type="scientific">Herbiconiux aconitum</name>
    <dbReference type="NCBI Taxonomy" id="2970913"/>
    <lineage>
        <taxon>Bacteria</taxon>
        <taxon>Bacillati</taxon>
        <taxon>Actinomycetota</taxon>
        <taxon>Actinomycetes</taxon>
        <taxon>Micrococcales</taxon>
        <taxon>Microbacteriaceae</taxon>
        <taxon>Herbiconiux</taxon>
    </lineage>
</organism>